<dbReference type="EMBL" id="JARK01001350">
    <property type="protein sequence ID" value="EYC24312.1"/>
    <property type="molecule type" value="Genomic_DNA"/>
</dbReference>
<protein>
    <submittedName>
        <fullName evidence="1">Uncharacterized protein</fullName>
    </submittedName>
</protein>
<comment type="caution">
    <text evidence="1">The sequence shown here is derived from an EMBL/GenBank/DDBJ whole genome shotgun (WGS) entry which is preliminary data.</text>
</comment>
<dbReference type="AlphaFoldDB" id="A0A016VB98"/>
<dbReference type="Proteomes" id="UP000024635">
    <property type="component" value="Unassembled WGS sequence"/>
</dbReference>
<evidence type="ECO:0000313" key="1">
    <source>
        <dbReference type="EMBL" id="EYC24312.1"/>
    </source>
</evidence>
<gene>
    <name evidence="1" type="primary">Acey_s0014.g2436</name>
    <name evidence="1" type="ORF">Y032_0014g2436</name>
</gene>
<name>A0A016VB98_9BILA</name>
<keyword evidence="2" id="KW-1185">Reference proteome</keyword>
<organism evidence="1 2">
    <name type="scientific">Ancylostoma ceylanicum</name>
    <dbReference type="NCBI Taxonomy" id="53326"/>
    <lineage>
        <taxon>Eukaryota</taxon>
        <taxon>Metazoa</taxon>
        <taxon>Ecdysozoa</taxon>
        <taxon>Nematoda</taxon>
        <taxon>Chromadorea</taxon>
        <taxon>Rhabditida</taxon>
        <taxon>Rhabditina</taxon>
        <taxon>Rhabditomorpha</taxon>
        <taxon>Strongyloidea</taxon>
        <taxon>Ancylostomatidae</taxon>
        <taxon>Ancylostomatinae</taxon>
        <taxon>Ancylostoma</taxon>
    </lineage>
</organism>
<proteinExistence type="predicted"/>
<sequence length="84" mass="9096">MCVVCNCTRDTPSSVYNALACGIILVAVKYGSLFSKTGKGAGKQVPPISCDNTIENRETWPEAMQLLTVSKQQLTDSASRDRLD</sequence>
<evidence type="ECO:0000313" key="2">
    <source>
        <dbReference type="Proteomes" id="UP000024635"/>
    </source>
</evidence>
<accession>A0A016VB98</accession>
<reference evidence="2" key="1">
    <citation type="journal article" date="2015" name="Nat. Genet.">
        <title>The genome and transcriptome of the zoonotic hookworm Ancylostoma ceylanicum identify infection-specific gene families.</title>
        <authorList>
            <person name="Schwarz E.M."/>
            <person name="Hu Y."/>
            <person name="Antoshechkin I."/>
            <person name="Miller M.M."/>
            <person name="Sternberg P.W."/>
            <person name="Aroian R.V."/>
        </authorList>
    </citation>
    <scope>NUCLEOTIDE SEQUENCE</scope>
    <source>
        <strain evidence="2">HY135</strain>
    </source>
</reference>